<reference evidence="4" key="1">
    <citation type="journal article" date="2019" name="Int. J. Syst. Evol. Microbiol.">
        <title>The Global Catalogue of Microorganisms (GCM) 10K type strain sequencing project: providing services to taxonomists for standard genome sequencing and annotation.</title>
        <authorList>
            <consortium name="The Broad Institute Genomics Platform"/>
            <consortium name="The Broad Institute Genome Sequencing Center for Infectious Disease"/>
            <person name="Wu L."/>
            <person name="Ma J."/>
        </authorList>
    </citation>
    <scope>NUCLEOTIDE SEQUENCE [LARGE SCALE GENOMIC DNA]</scope>
    <source>
        <strain evidence="4">CGMCC 1.6960</strain>
    </source>
</reference>
<evidence type="ECO:0000259" key="2">
    <source>
        <dbReference type="Pfam" id="PF01243"/>
    </source>
</evidence>
<sequence length="135" mass="14922">MPDAASGIVPIPDSHRDLLTGTHLAAVATLEPDGSPQVSATWIDLVDGRLLIPVKRRLRKTQNLRRDPRVSVLVVSRDDPGRFIEVRGVAELVDDPDSALTARLWQRYEGVPWPGDDQGGERLQCRIAPTRVRTS</sequence>
<organism evidence="3 4">
    <name type="scientific">Agrococcus terreus</name>
    <dbReference type="NCBI Taxonomy" id="574649"/>
    <lineage>
        <taxon>Bacteria</taxon>
        <taxon>Bacillati</taxon>
        <taxon>Actinomycetota</taxon>
        <taxon>Actinomycetes</taxon>
        <taxon>Micrococcales</taxon>
        <taxon>Microbacteriaceae</taxon>
        <taxon>Agrococcus</taxon>
    </lineage>
</organism>
<dbReference type="InterPro" id="IPR019920">
    <property type="entry name" value="F420-binding_dom_put"/>
</dbReference>
<dbReference type="InterPro" id="IPR012349">
    <property type="entry name" value="Split_barrel_FMN-bd"/>
</dbReference>
<dbReference type="EMBL" id="BMLM01000001">
    <property type="protein sequence ID" value="GGN81092.1"/>
    <property type="molecule type" value="Genomic_DNA"/>
</dbReference>
<keyword evidence="1" id="KW-0560">Oxidoreductase</keyword>
<keyword evidence="4" id="KW-1185">Reference proteome</keyword>
<comment type="caution">
    <text evidence="3">The sequence shown here is derived from an EMBL/GenBank/DDBJ whole genome shotgun (WGS) entry which is preliminary data.</text>
</comment>
<evidence type="ECO:0000256" key="1">
    <source>
        <dbReference type="ARBA" id="ARBA00023002"/>
    </source>
</evidence>
<name>A0ABQ2KJ55_9MICO</name>
<dbReference type="Proteomes" id="UP000626982">
    <property type="component" value="Unassembled WGS sequence"/>
</dbReference>
<dbReference type="Pfam" id="PF01243">
    <property type="entry name" value="PNPOx_N"/>
    <property type="match status" value="1"/>
</dbReference>
<evidence type="ECO:0000313" key="4">
    <source>
        <dbReference type="Proteomes" id="UP000626982"/>
    </source>
</evidence>
<proteinExistence type="predicted"/>
<feature type="domain" description="Pyridoxamine 5'-phosphate oxidase N-terminal" evidence="2">
    <location>
        <begin position="12"/>
        <end position="134"/>
    </location>
</feature>
<dbReference type="InterPro" id="IPR011576">
    <property type="entry name" value="Pyridox_Oxase_N"/>
</dbReference>
<dbReference type="RefSeq" id="WP_188716615.1">
    <property type="nucleotide sequence ID" value="NZ_BAABBD010000006.1"/>
</dbReference>
<dbReference type="InterPro" id="IPR052019">
    <property type="entry name" value="F420H2_bilvrd_red/Heme_oxyg"/>
</dbReference>
<protein>
    <submittedName>
        <fullName evidence="3">PPOX class F420-dependent enzyme</fullName>
    </submittedName>
</protein>
<accession>A0ABQ2KJ55</accession>
<gene>
    <name evidence="3" type="ORF">GCM10010968_09630</name>
</gene>
<dbReference type="NCBIfam" id="TIGR03618">
    <property type="entry name" value="Rv1155_F420"/>
    <property type="match status" value="1"/>
</dbReference>
<dbReference type="PANTHER" id="PTHR35176:SF6">
    <property type="entry name" value="HEME OXYGENASE HI_0854-RELATED"/>
    <property type="match status" value="1"/>
</dbReference>
<dbReference type="Gene3D" id="2.30.110.10">
    <property type="entry name" value="Electron Transport, Fmn-binding Protein, Chain A"/>
    <property type="match status" value="1"/>
</dbReference>
<dbReference type="SUPFAM" id="SSF50475">
    <property type="entry name" value="FMN-binding split barrel"/>
    <property type="match status" value="1"/>
</dbReference>
<dbReference type="PANTHER" id="PTHR35176">
    <property type="entry name" value="HEME OXYGENASE HI_0854-RELATED"/>
    <property type="match status" value="1"/>
</dbReference>
<evidence type="ECO:0000313" key="3">
    <source>
        <dbReference type="EMBL" id="GGN81092.1"/>
    </source>
</evidence>